<evidence type="ECO:0008006" key="5">
    <source>
        <dbReference type="Google" id="ProtNLM"/>
    </source>
</evidence>
<evidence type="ECO:0000313" key="3">
    <source>
        <dbReference type="EMBL" id="PVA09712.1"/>
    </source>
</evidence>
<dbReference type="InterPro" id="IPR010126">
    <property type="entry name" value="Esterase_phb"/>
</dbReference>
<dbReference type="OrthoDB" id="9764953at2"/>
<comment type="caution">
    <text evidence="3">The sequence shown here is derived from an EMBL/GenBank/DDBJ whole genome shotgun (WGS) entry which is preliminary data.</text>
</comment>
<evidence type="ECO:0000256" key="2">
    <source>
        <dbReference type="ARBA" id="ARBA00022801"/>
    </source>
</evidence>
<dbReference type="EMBL" id="QCYH01000006">
    <property type="protein sequence ID" value="PVA09712.1"/>
    <property type="molecule type" value="Genomic_DNA"/>
</dbReference>
<dbReference type="PANTHER" id="PTHR43037">
    <property type="entry name" value="UNNAMED PRODUCT-RELATED"/>
    <property type="match status" value="1"/>
</dbReference>
<keyword evidence="2" id="KW-0378">Hydrolase</keyword>
<dbReference type="GO" id="GO:0005576">
    <property type="term" value="C:extracellular region"/>
    <property type="evidence" value="ECO:0007669"/>
    <property type="project" value="InterPro"/>
</dbReference>
<accession>A0A2T7G5L1</accession>
<reference evidence="3 4" key="1">
    <citation type="submission" date="2018-04" db="EMBL/GenBank/DDBJ databases">
        <title>Pelagivirga bohaiensis gen. nov., sp. nov., a bacterium isolated from the Bohai Sea.</title>
        <authorList>
            <person name="Ji X."/>
        </authorList>
    </citation>
    <scope>NUCLEOTIDE SEQUENCE [LARGE SCALE GENOMIC DNA]</scope>
    <source>
        <strain evidence="3 4">BH-SD19</strain>
    </source>
</reference>
<organism evidence="3 4">
    <name type="scientific">Pelagivirga sediminicola</name>
    <dbReference type="NCBI Taxonomy" id="2170575"/>
    <lineage>
        <taxon>Bacteria</taxon>
        <taxon>Pseudomonadati</taxon>
        <taxon>Pseudomonadota</taxon>
        <taxon>Alphaproteobacteria</taxon>
        <taxon>Rhodobacterales</taxon>
        <taxon>Paracoccaceae</taxon>
        <taxon>Pelagivirga</taxon>
    </lineage>
</organism>
<dbReference type="InterPro" id="IPR050955">
    <property type="entry name" value="Plant_Biomass_Hydrol_Est"/>
</dbReference>
<keyword evidence="4" id="KW-1185">Reference proteome</keyword>
<evidence type="ECO:0000256" key="1">
    <source>
        <dbReference type="ARBA" id="ARBA00022729"/>
    </source>
</evidence>
<keyword evidence="1" id="KW-0732">Signal</keyword>
<sequence>MAIFRWLCLSLGVLLVGAALIGAAVFGKKHGFVQSAALAMPASEGAAPREGRFEQRQRDDFRIIDLDVYKFSPGQATRDLVTRHAAWRGSDNRVWYEFAPETGVAMPLVTLLHGAGRDGLSLVEMWKDVATRDGIALLAPDGIDANWSLGDGDPDFIAALVEKMIAQHAIDPARIYLFGHSAGAAYAQYLLNRVDGPWTAAALHAGYAPLDLMRPPATAKPYRLYIGTREHIFSLETAENMGRAMARMGHDNDLMVISGHTHWLYQAGPQIAADAWAWLDSRAR</sequence>
<dbReference type="PANTHER" id="PTHR43037:SF1">
    <property type="entry name" value="BLL1128 PROTEIN"/>
    <property type="match status" value="1"/>
</dbReference>
<protein>
    <recommendedName>
        <fullName evidence="5">Alpha/beta hydrolase</fullName>
    </recommendedName>
</protein>
<dbReference type="InterPro" id="IPR029058">
    <property type="entry name" value="AB_hydrolase_fold"/>
</dbReference>
<proteinExistence type="predicted"/>
<dbReference type="RefSeq" id="WP_108692336.1">
    <property type="nucleotide sequence ID" value="NZ_QCYH01000006.1"/>
</dbReference>
<dbReference type="Proteomes" id="UP000244446">
    <property type="component" value="Unassembled WGS sequence"/>
</dbReference>
<gene>
    <name evidence="3" type="ORF">DC366_11310</name>
</gene>
<name>A0A2T7G5L1_9RHOB</name>
<dbReference type="AlphaFoldDB" id="A0A2T7G5L1"/>
<dbReference type="GO" id="GO:0016787">
    <property type="term" value="F:hydrolase activity"/>
    <property type="evidence" value="ECO:0007669"/>
    <property type="project" value="UniProtKB-KW"/>
</dbReference>
<dbReference type="Pfam" id="PF10503">
    <property type="entry name" value="Esterase_PHB"/>
    <property type="match status" value="1"/>
</dbReference>
<evidence type="ECO:0000313" key="4">
    <source>
        <dbReference type="Proteomes" id="UP000244446"/>
    </source>
</evidence>
<dbReference type="Gene3D" id="3.40.50.1820">
    <property type="entry name" value="alpha/beta hydrolase"/>
    <property type="match status" value="1"/>
</dbReference>
<dbReference type="SUPFAM" id="SSF53474">
    <property type="entry name" value="alpha/beta-Hydrolases"/>
    <property type="match status" value="1"/>
</dbReference>